<keyword evidence="1" id="KW-0472">Membrane</keyword>
<keyword evidence="1" id="KW-1133">Transmembrane helix</keyword>
<feature type="domain" description="SPW repeat-containing integral membrane" evidence="2">
    <location>
        <begin position="9"/>
        <end position="108"/>
    </location>
</feature>
<evidence type="ECO:0000313" key="3">
    <source>
        <dbReference type="EMBL" id="QNF34631.1"/>
    </source>
</evidence>
<dbReference type="EMBL" id="CP055156">
    <property type="protein sequence ID" value="QNF34631.1"/>
    <property type="molecule type" value="Genomic_DNA"/>
</dbReference>
<evidence type="ECO:0000313" key="4">
    <source>
        <dbReference type="Proteomes" id="UP000515237"/>
    </source>
</evidence>
<evidence type="ECO:0000259" key="2">
    <source>
        <dbReference type="Pfam" id="PF03779"/>
    </source>
</evidence>
<evidence type="ECO:0000256" key="1">
    <source>
        <dbReference type="SAM" id="Phobius"/>
    </source>
</evidence>
<keyword evidence="1" id="KW-0812">Transmembrane</keyword>
<feature type="transmembrane region" description="Helical" evidence="1">
    <location>
        <begin position="69"/>
        <end position="86"/>
    </location>
</feature>
<organism evidence="3 4">
    <name type="scientific">Adhaeribacter swui</name>
    <dbReference type="NCBI Taxonomy" id="2086471"/>
    <lineage>
        <taxon>Bacteria</taxon>
        <taxon>Pseudomonadati</taxon>
        <taxon>Bacteroidota</taxon>
        <taxon>Cytophagia</taxon>
        <taxon>Cytophagales</taxon>
        <taxon>Hymenobacteraceae</taxon>
        <taxon>Adhaeribacter</taxon>
    </lineage>
</organism>
<proteinExistence type="predicted"/>
<accession>A0A7G7GBU7</accession>
<protein>
    <submittedName>
        <fullName evidence="3">SPW repeat protein</fullName>
    </submittedName>
</protein>
<dbReference type="AlphaFoldDB" id="A0A7G7GBU7"/>
<feature type="transmembrane region" description="Helical" evidence="1">
    <location>
        <begin position="98"/>
        <end position="117"/>
    </location>
</feature>
<dbReference type="Proteomes" id="UP000515237">
    <property type="component" value="Chromosome"/>
</dbReference>
<sequence>MRIIPTRIHGILDYLVGIILIASPWVFDFNNGGAETWVPVIVGIMVLLQTIMTDFEVGIIRKIPMVSHLRMDLFVGLFLAASPWIFNFHEVVWEPHVIFGIFSILASLMTRTVPATVTNATRSTIINDLNNNRS</sequence>
<feature type="transmembrane region" description="Helical" evidence="1">
    <location>
        <begin position="36"/>
        <end position="57"/>
    </location>
</feature>
<dbReference type="InterPro" id="IPR005530">
    <property type="entry name" value="SPW"/>
</dbReference>
<feature type="transmembrane region" description="Helical" evidence="1">
    <location>
        <begin position="12"/>
        <end position="30"/>
    </location>
</feature>
<dbReference type="Pfam" id="PF03779">
    <property type="entry name" value="SPW"/>
    <property type="match status" value="1"/>
</dbReference>
<keyword evidence="4" id="KW-1185">Reference proteome</keyword>
<dbReference type="KEGG" id="aswu:HUW51_18560"/>
<gene>
    <name evidence="3" type="ORF">HUW51_18560</name>
</gene>
<dbReference type="RefSeq" id="WP_185271126.1">
    <property type="nucleotide sequence ID" value="NZ_CP055156.1"/>
</dbReference>
<reference evidence="3 4" key="1">
    <citation type="journal article" date="2018" name="Int. J. Syst. Evol. Microbiol.">
        <title>Adhaeribacter swui sp. nov., isolated from wet mud.</title>
        <authorList>
            <person name="Kim D.U."/>
            <person name="Kim K.W."/>
            <person name="Kang M.S."/>
            <person name="Kim J.Y."/>
            <person name="Jang J.H."/>
            <person name="Kim M.K."/>
        </authorList>
    </citation>
    <scope>NUCLEOTIDE SEQUENCE [LARGE SCALE GENOMIC DNA]</scope>
    <source>
        <strain evidence="3 4">KCTC 52873</strain>
    </source>
</reference>
<name>A0A7G7GBU7_9BACT</name>